<organism evidence="2 3">
    <name type="scientific">Podospora didyma</name>
    <dbReference type="NCBI Taxonomy" id="330526"/>
    <lineage>
        <taxon>Eukaryota</taxon>
        <taxon>Fungi</taxon>
        <taxon>Dikarya</taxon>
        <taxon>Ascomycota</taxon>
        <taxon>Pezizomycotina</taxon>
        <taxon>Sordariomycetes</taxon>
        <taxon>Sordariomycetidae</taxon>
        <taxon>Sordariales</taxon>
        <taxon>Podosporaceae</taxon>
        <taxon>Podospora</taxon>
    </lineage>
</organism>
<protein>
    <submittedName>
        <fullName evidence="2">Uncharacterized protein</fullName>
    </submittedName>
</protein>
<sequence length="172" mass="18159">MQLSHVVIAATALINGAMGFPKATRGAVVARGYDTLPASTPTATIKARTDDPRFIPSTWASFDNLGDESPIKDPSKSNQASIPSTRRLMSMSLSLLAATSHFIRLHTFPSYNNQGSCRNPLKGNNGGNLTPDPSFAPCRGLAFTYAKDSSNGGNGRCQPGTMTCNVLPNGSQ</sequence>
<proteinExistence type="predicted"/>
<accession>A0AAE0NXX4</accession>
<reference evidence="2" key="1">
    <citation type="journal article" date="2023" name="Mol. Phylogenet. Evol.">
        <title>Genome-scale phylogeny and comparative genomics of the fungal order Sordariales.</title>
        <authorList>
            <person name="Hensen N."/>
            <person name="Bonometti L."/>
            <person name="Westerberg I."/>
            <person name="Brannstrom I.O."/>
            <person name="Guillou S."/>
            <person name="Cros-Aarteil S."/>
            <person name="Calhoun S."/>
            <person name="Haridas S."/>
            <person name="Kuo A."/>
            <person name="Mondo S."/>
            <person name="Pangilinan J."/>
            <person name="Riley R."/>
            <person name="LaButti K."/>
            <person name="Andreopoulos B."/>
            <person name="Lipzen A."/>
            <person name="Chen C."/>
            <person name="Yan M."/>
            <person name="Daum C."/>
            <person name="Ng V."/>
            <person name="Clum A."/>
            <person name="Steindorff A."/>
            <person name="Ohm R.A."/>
            <person name="Martin F."/>
            <person name="Silar P."/>
            <person name="Natvig D.O."/>
            <person name="Lalanne C."/>
            <person name="Gautier V."/>
            <person name="Ament-Velasquez S.L."/>
            <person name="Kruys A."/>
            <person name="Hutchinson M.I."/>
            <person name="Powell A.J."/>
            <person name="Barry K."/>
            <person name="Miller A.N."/>
            <person name="Grigoriev I.V."/>
            <person name="Debuchy R."/>
            <person name="Gladieux P."/>
            <person name="Hiltunen Thoren M."/>
            <person name="Johannesson H."/>
        </authorList>
    </citation>
    <scope>NUCLEOTIDE SEQUENCE</scope>
    <source>
        <strain evidence="2">CBS 232.78</strain>
    </source>
</reference>
<evidence type="ECO:0000313" key="2">
    <source>
        <dbReference type="EMBL" id="KAK3389747.1"/>
    </source>
</evidence>
<name>A0AAE0NXX4_9PEZI</name>
<dbReference type="EMBL" id="JAULSW010000002">
    <property type="protein sequence ID" value="KAK3389747.1"/>
    <property type="molecule type" value="Genomic_DNA"/>
</dbReference>
<comment type="caution">
    <text evidence="2">The sequence shown here is derived from an EMBL/GenBank/DDBJ whole genome shotgun (WGS) entry which is preliminary data.</text>
</comment>
<keyword evidence="1" id="KW-0732">Signal</keyword>
<evidence type="ECO:0000256" key="1">
    <source>
        <dbReference type="SAM" id="SignalP"/>
    </source>
</evidence>
<dbReference type="Proteomes" id="UP001285441">
    <property type="component" value="Unassembled WGS sequence"/>
</dbReference>
<reference evidence="2" key="2">
    <citation type="submission" date="2023-06" db="EMBL/GenBank/DDBJ databases">
        <authorList>
            <consortium name="Lawrence Berkeley National Laboratory"/>
            <person name="Haridas S."/>
            <person name="Hensen N."/>
            <person name="Bonometti L."/>
            <person name="Westerberg I."/>
            <person name="Brannstrom I.O."/>
            <person name="Guillou S."/>
            <person name="Cros-Aarteil S."/>
            <person name="Calhoun S."/>
            <person name="Kuo A."/>
            <person name="Mondo S."/>
            <person name="Pangilinan J."/>
            <person name="Riley R."/>
            <person name="LaButti K."/>
            <person name="Andreopoulos B."/>
            <person name="Lipzen A."/>
            <person name="Chen C."/>
            <person name="Yanf M."/>
            <person name="Daum C."/>
            <person name="Ng V."/>
            <person name="Clum A."/>
            <person name="Steindorff A."/>
            <person name="Ohm R."/>
            <person name="Martin F."/>
            <person name="Silar P."/>
            <person name="Natvig D."/>
            <person name="Lalanne C."/>
            <person name="Gautier V."/>
            <person name="Ament-velasquez S.L."/>
            <person name="Kruys A."/>
            <person name="Hutchinson M.I."/>
            <person name="Powell A.J."/>
            <person name="Barry K."/>
            <person name="Miller A.N."/>
            <person name="Grigoriev I.V."/>
            <person name="Debuchy R."/>
            <person name="Gladieux P."/>
            <person name="Thoren M.H."/>
            <person name="Johannesson H."/>
        </authorList>
    </citation>
    <scope>NUCLEOTIDE SEQUENCE</scope>
    <source>
        <strain evidence="2">CBS 232.78</strain>
    </source>
</reference>
<gene>
    <name evidence="2" type="ORF">B0H63DRAFT_507260</name>
</gene>
<feature type="signal peptide" evidence="1">
    <location>
        <begin position="1"/>
        <end position="19"/>
    </location>
</feature>
<feature type="chain" id="PRO_5042184956" evidence="1">
    <location>
        <begin position="20"/>
        <end position="172"/>
    </location>
</feature>
<dbReference type="AlphaFoldDB" id="A0AAE0NXX4"/>
<evidence type="ECO:0000313" key="3">
    <source>
        <dbReference type="Proteomes" id="UP001285441"/>
    </source>
</evidence>
<keyword evidence="3" id="KW-1185">Reference proteome</keyword>